<dbReference type="PROSITE" id="PS50928">
    <property type="entry name" value="ABC_TM1"/>
    <property type="match status" value="1"/>
</dbReference>
<dbReference type="InterPro" id="IPR050901">
    <property type="entry name" value="BP-dep_ABC_trans_perm"/>
</dbReference>
<evidence type="ECO:0000256" key="2">
    <source>
        <dbReference type="ARBA" id="ARBA00004651"/>
    </source>
</evidence>
<name>A0A368NMB0_9GAMM</name>
<feature type="transmembrane region" description="Helical" evidence="11">
    <location>
        <begin position="262"/>
        <end position="280"/>
    </location>
</feature>
<protein>
    <recommendedName>
        <fullName evidence="10">Maltose/maltodextrin transport system permease protein MalG</fullName>
    </recommendedName>
</protein>
<dbReference type="InterPro" id="IPR035906">
    <property type="entry name" value="MetI-like_sf"/>
</dbReference>
<feature type="transmembrane region" description="Helical" evidence="11">
    <location>
        <begin position="161"/>
        <end position="179"/>
    </location>
</feature>
<dbReference type="Proteomes" id="UP000252558">
    <property type="component" value="Unassembled WGS sequence"/>
</dbReference>
<evidence type="ECO:0000256" key="1">
    <source>
        <dbReference type="ARBA" id="ARBA00002264"/>
    </source>
</evidence>
<dbReference type="InterPro" id="IPR000515">
    <property type="entry name" value="MetI-like"/>
</dbReference>
<evidence type="ECO:0000313" key="13">
    <source>
        <dbReference type="EMBL" id="RCU51548.1"/>
    </source>
</evidence>
<dbReference type="AlphaFoldDB" id="A0A368NMB0"/>
<keyword evidence="5" id="KW-1003">Cell membrane</keyword>
<dbReference type="OrthoDB" id="9794684at2"/>
<evidence type="ECO:0000256" key="5">
    <source>
        <dbReference type="ARBA" id="ARBA00022475"/>
    </source>
</evidence>
<keyword evidence="4 11" id="KW-0813">Transport</keyword>
<comment type="caution">
    <text evidence="13">The sequence shown here is derived from an EMBL/GenBank/DDBJ whole genome shotgun (WGS) entry which is preliminary data.</text>
</comment>
<reference evidence="13 14" key="1">
    <citation type="submission" date="2018-07" db="EMBL/GenBank/DDBJ databases">
        <title>Corallincola holothuriorum sp. nov., a new facultative anaerobe isolated from sea cucumber Apostichopus japonicus.</title>
        <authorList>
            <person name="Xia H."/>
        </authorList>
    </citation>
    <scope>NUCLEOTIDE SEQUENCE [LARGE SCALE GENOMIC DNA]</scope>
    <source>
        <strain evidence="13 14">C4</strain>
    </source>
</reference>
<accession>A0A368NMB0</accession>
<dbReference type="Pfam" id="PF00528">
    <property type="entry name" value="BPD_transp_1"/>
    <property type="match status" value="1"/>
</dbReference>
<feature type="transmembrane region" description="Helical" evidence="11">
    <location>
        <begin position="118"/>
        <end position="141"/>
    </location>
</feature>
<organism evidence="13 14">
    <name type="scientific">Corallincola holothuriorum</name>
    <dbReference type="NCBI Taxonomy" id="2282215"/>
    <lineage>
        <taxon>Bacteria</taxon>
        <taxon>Pseudomonadati</taxon>
        <taxon>Pseudomonadota</taxon>
        <taxon>Gammaproteobacteria</taxon>
        <taxon>Alteromonadales</taxon>
        <taxon>Psychromonadaceae</taxon>
        <taxon>Corallincola</taxon>
    </lineage>
</organism>
<comment type="function">
    <text evidence="1">Part of the ABC transporter complex MalEFGK involved in maltose/maltodextrin import. Probably responsible for the translocation of the substrate across the membrane.</text>
</comment>
<comment type="similarity">
    <text evidence="3">Belongs to the binding-protein-dependent transport system permease family. MalFG subfamily.</text>
</comment>
<evidence type="ECO:0000256" key="4">
    <source>
        <dbReference type="ARBA" id="ARBA00022448"/>
    </source>
</evidence>
<keyword evidence="9 11" id="KW-0472">Membrane</keyword>
<keyword evidence="8 11" id="KW-1133">Transmembrane helix</keyword>
<dbReference type="RefSeq" id="WP_114336977.1">
    <property type="nucleotide sequence ID" value="NZ_QPID01000002.1"/>
</dbReference>
<dbReference type="EMBL" id="QPID01000002">
    <property type="protein sequence ID" value="RCU51548.1"/>
    <property type="molecule type" value="Genomic_DNA"/>
</dbReference>
<gene>
    <name evidence="13" type="ORF">DU002_03505</name>
</gene>
<dbReference type="SUPFAM" id="SSF161098">
    <property type="entry name" value="MetI-like"/>
    <property type="match status" value="1"/>
</dbReference>
<dbReference type="Gene3D" id="1.10.3720.10">
    <property type="entry name" value="MetI-like"/>
    <property type="match status" value="1"/>
</dbReference>
<evidence type="ECO:0000259" key="12">
    <source>
        <dbReference type="PROSITE" id="PS50928"/>
    </source>
</evidence>
<dbReference type="GO" id="GO:0015423">
    <property type="term" value="F:ABC-type maltose transporter activity"/>
    <property type="evidence" value="ECO:0007669"/>
    <property type="project" value="TreeGrafter"/>
</dbReference>
<proteinExistence type="inferred from homology"/>
<dbReference type="PANTHER" id="PTHR32243:SF50">
    <property type="entry name" value="MALTOSE_MALTODEXTRIN TRANSPORT SYSTEM PERMEASE PROTEIN MALG"/>
    <property type="match status" value="1"/>
</dbReference>
<feature type="domain" description="ABC transmembrane type-1" evidence="12">
    <location>
        <begin position="83"/>
        <end position="280"/>
    </location>
</feature>
<sequence>MAIVEAKNTRYRVWLTYLFLALFIAGMMYPLLAMISISFRTGNLLNGSLIPDNPSLEHWRLVFGIGSEEEQKWFKNFPVLLWTWNSIKIAFITSAISIVFSSMAAYAFARMKFIGSKWLLTSLLIIGLFPALTGMVAIRIMLEKIGYFIPALGFDTHGGLILLYLSAVLGEIWLIKGYIQSLDPALEEAATMDGARRWQTLRYIVLPLCLPILVVTFILSFIAAFGEYAFANMMLSDPEKYTLALGMQGFLLRAEAPLWGDFAATAIFAALPITLVFLIGQKWLIGGLTSGSVKG</sequence>
<keyword evidence="14" id="KW-1185">Reference proteome</keyword>
<evidence type="ECO:0000256" key="11">
    <source>
        <dbReference type="RuleBase" id="RU363032"/>
    </source>
</evidence>
<evidence type="ECO:0000256" key="3">
    <source>
        <dbReference type="ARBA" id="ARBA00009047"/>
    </source>
</evidence>
<evidence type="ECO:0000256" key="8">
    <source>
        <dbReference type="ARBA" id="ARBA00022989"/>
    </source>
</evidence>
<feature type="transmembrane region" description="Helical" evidence="11">
    <location>
        <begin position="89"/>
        <end position="109"/>
    </location>
</feature>
<evidence type="ECO:0000256" key="10">
    <source>
        <dbReference type="ARBA" id="ARBA00041109"/>
    </source>
</evidence>
<evidence type="ECO:0000256" key="9">
    <source>
        <dbReference type="ARBA" id="ARBA00023136"/>
    </source>
</evidence>
<evidence type="ECO:0000256" key="7">
    <source>
        <dbReference type="ARBA" id="ARBA00022692"/>
    </source>
</evidence>
<dbReference type="NCBIfam" id="NF008231">
    <property type="entry name" value="PRK10998.1"/>
    <property type="match status" value="1"/>
</dbReference>
<dbReference type="GO" id="GO:0005886">
    <property type="term" value="C:plasma membrane"/>
    <property type="evidence" value="ECO:0007669"/>
    <property type="project" value="UniProtKB-SubCell"/>
</dbReference>
<dbReference type="CDD" id="cd06261">
    <property type="entry name" value="TM_PBP2"/>
    <property type="match status" value="1"/>
</dbReference>
<dbReference type="PANTHER" id="PTHR32243">
    <property type="entry name" value="MALTOSE TRANSPORT SYSTEM PERMEASE-RELATED"/>
    <property type="match status" value="1"/>
</dbReference>
<keyword evidence="6" id="KW-0762">Sugar transport</keyword>
<evidence type="ECO:0000313" key="14">
    <source>
        <dbReference type="Proteomes" id="UP000252558"/>
    </source>
</evidence>
<feature type="transmembrane region" description="Helical" evidence="11">
    <location>
        <begin position="200"/>
        <end position="225"/>
    </location>
</feature>
<feature type="transmembrane region" description="Helical" evidence="11">
    <location>
        <begin position="12"/>
        <end position="39"/>
    </location>
</feature>
<evidence type="ECO:0000256" key="6">
    <source>
        <dbReference type="ARBA" id="ARBA00022597"/>
    </source>
</evidence>
<comment type="subcellular location">
    <subcellularLocation>
        <location evidence="2 11">Cell membrane</location>
        <topology evidence="2 11">Multi-pass membrane protein</topology>
    </subcellularLocation>
</comment>
<keyword evidence="7 11" id="KW-0812">Transmembrane</keyword>
<dbReference type="GO" id="GO:0042956">
    <property type="term" value="P:maltodextrin transmembrane transport"/>
    <property type="evidence" value="ECO:0007669"/>
    <property type="project" value="TreeGrafter"/>
</dbReference>